<dbReference type="OrthoDB" id="9782387at2"/>
<dbReference type="Proteomes" id="UP000431451">
    <property type="component" value="Unassembled WGS sequence"/>
</dbReference>
<evidence type="ECO:0000313" key="10">
    <source>
        <dbReference type="EMBL" id="CAG9707238.1"/>
    </source>
</evidence>
<dbReference type="Pfam" id="PF04055">
    <property type="entry name" value="Radical_SAM"/>
    <property type="match status" value="1"/>
</dbReference>
<dbReference type="EC" id="1.97.1.-" evidence="12"/>
<dbReference type="EMBL" id="PDCJ01000001">
    <property type="protein sequence ID" value="PEG31394.1"/>
    <property type="molecule type" value="Genomic_DNA"/>
</dbReference>
<keyword evidence="8" id="KW-0411">Iron-sulfur</keyword>
<dbReference type="PIRSF" id="PIRSF000371">
    <property type="entry name" value="PFL_act_enz"/>
    <property type="match status" value="1"/>
</dbReference>
<evidence type="ECO:0000256" key="2">
    <source>
        <dbReference type="ARBA" id="ARBA00009777"/>
    </source>
</evidence>
<dbReference type="EC" id="1.97.1.4" evidence="10"/>
<dbReference type="STRING" id="137838.GCA_001458595_02809"/>
<evidence type="ECO:0000313" key="14">
    <source>
        <dbReference type="Proteomes" id="UP000431451"/>
    </source>
</evidence>
<evidence type="ECO:0000313" key="12">
    <source>
        <dbReference type="EMBL" id="VCT84835.1"/>
    </source>
</evidence>
<dbReference type="RefSeq" id="WP_058295551.1">
    <property type="nucleotide sequence ID" value="NZ_CAKJVE010000004.1"/>
</dbReference>
<reference evidence="11 13" key="1">
    <citation type="submission" date="2017-10" db="EMBL/GenBank/DDBJ databases">
        <title>Effective Description of Clostridium neonatale sp. nov. linked to necrotizing enterocolitis in neonates and a clarification of species assignable to the genus Clostridium (Prazmowski 1880) emend. Lawson and Rainey 2016.</title>
        <authorList>
            <person name="Bernard K."/>
            <person name="Burdz T."/>
            <person name="Wiebe D."/>
            <person name="Balcewich B."/>
            <person name="Alfa M."/>
            <person name="Bernier A.-M."/>
        </authorList>
    </citation>
    <scope>NUCLEOTIDE SEQUENCE [LARGE SCALE GENOMIC DNA]</scope>
    <source>
        <strain evidence="11 13">LCDC99A005</strain>
    </source>
</reference>
<dbReference type="GeneID" id="68877834"/>
<dbReference type="InterPro" id="IPR058240">
    <property type="entry name" value="rSAM_sf"/>
</dbReference>
<dbReference type="Proteomes" id="UP000789738">
    <property type="component" value="Unassembled WGS sequence"/>
</dbReference>
<dbReference type="GO" id="GO:0051539">
    <property type="term" value="F:4 iron, 4 sulfur cluster binding"/>
    <property type="evidence" value="ECO:0007669"/>
    <property type="project" value="UniProtKB-KW"/>
</dbReference>
<dbReference type="SFLD" id="SFLDG01066">
    <property type="entry name" value="organic_radical-activating_enz"/>
    <property type="match status" value="1"/>
</dbReference>
<comment type="cofactor">
    <cofactor evidence="1">
        <name>[4Fe-4S] cluster</name>
        <dbReference type="ChEBI" id="CHEBI:49883"/>
    </cofactor>
</comment>
<keyword evidence="6 10" id="KW-0560">Oxidoreductase</keyword>
<dbReference type="SFLD" id="SFLDS00029">
    <property type="entry name" value="Radical_SAM"/>
    <property type="match status" value="1"/>
</dbReference>
<dbReference type="Gene3D" id="3.20.20.70">
    <property type="entry name" value="Aldolase class I"/>
    <property type="match status" value="1"/>
</dbReference>
<dbReference type="InterPro" id="IPR013785">
    <property type="entry name" value="Aldolase_TIM"/>
</dbReference>
<comment type="similarity">
    <text evidence="2">Belongs to the organic radical-activating enzymes family.</text>
</comment>
<evidence type="ECO:0000256" key="6">
    <source>
        <dbReference type="ARBA" id="ARBA00023002"/>
    </source>
</evidence>
<dbReference type="CDD" id="cd01335">
    <property type="entry name" value="Radical_SAM"/>
    <property type="match status" value="1"/>
</dbReference>
<dbReference type="GO" id="GO:0043365">
    <property type="term" value="F:[formate-C-acetyltransferase]-activating enzyme activity"/>
    <property type="evidence" value="ECO:0007669"/>
    <property type="project" value="UniProtKB-EC"/>
</dbReference>
<proteinExistence type="inferred from homology"/>
<name>A0A2A7MI63_9CLOT</name>
<feature type="domain" description="Radical SAM core" evidence="9">
    <location>
        <begin position="21"/>
        <end position="258"/>
    </location>
</feature>
<keyword evidence="5" id="KW-0479">Metal-binding</keyword>
<dbReference type="GO" id="GO:0046872">
    <property type="term" value="F:metal ion binding"/>
    <property type="evidence" value="ECO:0007669"/>
    <property type="project" value="UniProtKB-KW"/>
</dbReference>
<evidence type="ECO:0000259" key="9">
    <source>
        <dbReference type="PROSITE" id="PS51918"/>
    </source>
</evidence>
<organism evidence="11 13">
    <name type="scientific">Clostridium neonatale</name>
    <dbReference type="NCBI Taxonomy" id="137838"/>
    <lineage>
        <taxon>Bacteria</taxon>
        <taxon>Bacillati</taxon>
        <taxon>Bacillota</taxon>
        <taxon>Clostridia</taxon>
        <taxon>Eubacteriales</taxon>
        <taxon>Clostridiaceae</taxon>
        <taxon>Clostridium</taxon>
    </lineage>
</organism>
<dbReference type="GO" id="GO:0016829">
    <property type="term" value="F:lyase activity"/>
    <property type="evidence" value="ECO:0007669"/>
    <property type="project" value="UniProtKB-KW"/>
</dbReference>
<sequence>MENDYLKTKGRIFDIQKFSVHDGPGIRTIIFLKGCFFRCRWCCNPESQEFSIQEMKVDGKLKCIGEDITVEEVIKQIEKDRPYYRRSGGGVTLSGGECLFQPDFAYGLLKGCKDVGITTAIETTAAADFSIIERLLPEIDYVLMDIKHMNPIKHKEYIGRDNSKVLENARKISEYGSNLTIRVPVVPGFNDSERDILDIAKFSKTLNNVKELHLLPYHRLGRDKYTGLDRNYLLDDIEPPTPEKMEELLEIVNNVGLNGKIGG</sequence>
<protein>
    <submittedName>
        <fullName evidence="12">4-hydroxyphenylacetate decarboxylase activating enzyme</fullName>
        <ecNumber evidence="12">1.97.1.-</ecNumber>
    </submittedName>
    <submittedName>
        <fullName evidence="11">Glycyl-radical enzyme activating protein</fullName>
    </submittedName>
    <submittedName>
        <fullName evidence="10">Pyruvate formate lyase activating enzyme</fullName>
        <ecNumber evidence="10">1.97.1.4</ecNumber>
    </submittedName>
</protein>
<evidence type="ECO:0000256" key="7">
    <source>
        <dbReference type="ARBA" id="ARBA00023004"/>
    </source>
</evidence>
<dbReference type="NCBIfam" id="TIGR02494">
    <property type="entry name" value="PFLE_PFLC"/>
    <property type="match status" value="1"/>
</dbReference>
<dbReference type="InterPro" id="IPR007197">
    <property type="entry name" value="rSAM"/>
</dbReference>
<dbReference type="PANTHER" id="PTHR30352">
    <property type="entry name" value="PYRUVATE FORMATE-LYASE-ACTIVATING ENZYME"/>
    <property type="match status" value="1"/>
</dbReference>
<evidence type="ECO:0000256" key="5">
    <source>
        <dbReference type="ARBA" id="ARBA00022723"/>
    </source>
</evidence>
<evidence type="ECO:0000256" key="1">
    <source>
        <dbReference type="ARBA" id="ARBA00001966"/>
    </source>
</evidence>
<keyword evidence="13" id="KW-1185">Reference proteome</keyword>
<dbReference type="EMBL" id="UWJD01000002">
    <property type="protein sequence ID" value="VCT84835.1"/>
    <property type="molecule type" value="Genomic_DNA"/>
</dbReference>
<dbReference type="InterPro" id="IPR001989">
    <property type="entry name" value="Radical_activat_CS"/>
</dbReference>
<dbReference type="AlphaFoldDB" id="A0A2A7MI63"/>
<evidence type="ECO:0000313" key="13">
    <source>
        <dbReference type="Proteomes" id="UP000220840"/>
    </source>
</evidence>
<dbReference type="PROSITE" id="PS01087">
    <property type="entry name" value="RADICAL_ACTIVATING"/>
    <property type="match status" value="1"/>
</dbReference>
<dbReference type="PANTHER" id="PTHR30352:SF4">
    <property type="entry name" value="PYRUVATE FORMATE-LYASE 2-ACTIVATING ENZYME"/>
    <property type="match status" value="1"/>
</dbReference>
<keyword evidence="7" id="KW-0408">Iron</keyword>
<dbReference type="InterPro" id="IPR034457">
    <property type="entry name" value="Organic_radical-activating"/>
</dbReference>
<accession>A0A2A7MI63</accession>
<keyword evidence="3" id="KW-0004">4Fe-4S</keyword>
<dbReference type="PROSITE" id="PS51918">
    <property type="entry name" value="RADICAL_SAM"/>
    <property type="match status" value="1"/>
</dbReference>
<keyword evidence="10" id="KW-0456">Lyase</keyword>
<keyword evidence="4" id="KW-0949">S-adenosyl-L-methionine</keyword>
<dbReference type="EMBL" id="CAKJVE010000004">
    <property type="protein sequence ID" value="CAG9707238.1"/>
    <property type="molecule type" value="Genomic_DNA"/>
</dbReference>
<reference evidence="12 14" key="2">
    <citation type="submission" date="2018-06" db="EMBL/GenBank/DDBJ databases">
        <authorList>
            <consortium name="IHU Genomes"/>
        </authorList>
    </citation>
    <scope>NUCLEOTIDE SEQUENCE [LARGE SCALE GENOMIC DNA]</scope>
    <source>
        <strain evidence="12 14">NEC25</strain>
    </source>
</reference>
<dbReference type="SUPFAM" id="SSF102114">
    <property type="entry name" value="Radical SAM enzymes"/>
    <property type="match status" value="1"/>
</dbReference>
<gene>
    <name evidence="10" type="primary">pflA</name>
    <name evidence="12" type="synonym">hpdA</name>
    <name evidence="10" type="ORF">CNEO_42916</name>
    <name evidence="12" type="ORF">CNEONATNEC25_02436</name>
    <name evidence="11" type="ORF">CQ394_06700</name>
</gene>
<evidence type="ECO:0000313" key="11">
    <source>
        <dbReference type="EMBL" id="PEG31394.1"/>
    </source>
</evidence>
<evidence type="ECO:0000256" key="3">
    <source>
        <dbReference type="ARBA" id="ARBA00022485"/>
    </source>
</evidence>
<evidence type="ECO:0000256" key="4">
    <source>
        <dbReference type="ARBA" id="ARBA00022691"/>
    </source>
</evidence>
<dbReference type="Proteomes" id="UP000220840">
    <property type="component" value="Unassembled WGS sequence"/>
</dbReference>
<reference evidence="10" key="3">
    <citation type="submission" date="2021-10" db="EMBL/GenBank/DDBJ databases">
        <authorList>
            <person name="Mesa V."/>
        </authorList>
    </citation>
    <scope>NUCLEOTIDE SEQUENCE</scope>
    <source>
        <strain evidence="10">CC3_PB</strain>
    </source>
</reference>
<evidence type="ECO:0000256" key="8">
    <source>
        <dbReference type="ARBA" id="ARBA00023014"/>
    </source>
</evidence>
<keyword evidence="10" id="KW-0670">Pyruvate</keyword>
<dbReference type="InterPro" id="IPR012839">
    <property type="entry name" value="Organic_radical_activase"/>
</dbReference>